<keyword evidence="7" id="KW-0511">Multifunctional enzyme</keyword>
<gene>
    <name evidence="10" type="primary">pol</name>
    <name evidence="10" type="ORF">CR513_32627</name>
</gene>
<evidence type="ECO:0000313" key="10">
    <source>
        <dbReference type="EMBL" id="RDX86082.1"/>
    </source>
</evidence>
<dbReference type="PANTHER" id="PTHR37984:SF5">
    <property type="entry name" value="PROTEIN NYNRIN-LIKE"/>
    <property type="match status" value="1"/>
</dbReference>
<keyword evidence="6" id="KW-0695">RNA-directed DNA polymerase</keyword>
<dbReference type="Gene3D" id="3.30.70.270">
    <property type="match status" value="1"/>
</dbReference>
<dbReference type="Proteomes" id="UP000257109">
    <property type="component" value="Unassembled WGS sequence"/>
</dbReference>
<dbReference type="Gene3D" id="3.30.420.10">
    <property type="entry name" value="Ribonuclease H-like superfamily/Ribonuclease H"/>
    <property type="match status" value="1"/>
</dbReference>
<proteinExistence type="predicted"/>
<evidence type="ECO:0000256" key="4">
    <source>
        <dbReference type="ARBA" id="ARBA00022759"/>
    </source>
</evidence>
<dbReference type="EMBL" id="QJKJ01006615">
    <property type="protein sequence ID" value="RDX86082.1"/>
    <property type="molecule type" value="Genomic_DNA"/>
</dbReference>
<dbReference type="OrthoDB" id="10055717at2759"/>
<dbReference type="GO" id="GO:0003964">
    <property type="term" value="F:RNA-directed DNA polymerase activity"/>
    <property type="evidence" value="ECO:0007669"/>
    <property type="project" value="UniProtKB-KW"/>
</dbReference>
<dbReference type="CDD" id="cd09274">
    <property type="entry name" value="RNase_HI_RT_Ty3"/>
    <property type="match status" value="1"/>
</dbReference>
<sequence>MNPTILDVVKNEVTKLLATGIIYPILDSQWVSPMQDCMEVFMDDFTIYANSFDACLENLSKVLTRCIDTNLVLNFEKCHFMVTEGIVLRHLVSNRGIEVDKSKIDIITTLPNLACTQKELKNRLTSAPILQAPNWELPFELMCNASNSAFGAVLPQRAGVGKPVHELLAIVFALDKFHPYLLGSKIVVFSNHAALRFLLKKPDAKSRLIRWMLLLQEFNIEIRDKKGVENSIADHLSRIRREDDLMPIRDEFPDEQLLYITMPTRWFEDICNVVATLQCIPDMEINSVLQFCHAAPRGGDYGSTRIARKVLDCGFYWPTIFKYAYQFVSTYEKCQKAGVAITRRHEMPQQLILFYEIFYVRGINFMGPFPISNGYSYILLVVDYVSRWVEAIADESSRGSQVQHMRTQADSISARPSHITRPEIEKPKSVRGDRLGFQRTPVELILSAQATGGEPPPLTKLCADNSVASFNDFAEPGQMENYDRTLKELATPDVPQLELAQTYELKSGLIHLLPKFHGLAEEDPYKHLKEFHVVCSTMRPQGILEDYIKIKAFPFSLDGAVKDWLYL</sequence>
<dbReference type="Gene3D" id="1.10.340.70">
    <property type="match status" value="1"/>
</dbReference>
<dbReference type="InterPro" id="IPR043128">
    <property type="entry name" value="Rev_trsase/Diguanyl_cyclase"/>
</dbReference>
<dbReference type="Pfam" id="PF17917">
    <property type="entry name" value="RT_RNaseH"/>
    <property type="match status" value="1"/>
</dbReference>
<dbReference type="SUPFAM" id="SSF53098">
    <property type="entry name" value="Ribonuclease H-like"/>
    <property type="match status" value="1"/>
</dbReference>
<evidence type="ECO:0000259" key="8">
    <source>
        <dbReference type="Pfam" id="PF17917"/>
    </source>
</evidence>
<evidence type="ECO:0000256" key="7">
    <source>
        <dbReference type="ARBA" id="ARBA00023268"/>
    </source>
</evidence>
<evidence type="ECO:0000259" key="9">
    <source>
        <dbReference type="Pfam" id="PF17919"/>
    </source>
</evidence>
<name>A0A371G699_MUCPR</name>
<dbReference type="SUPFAM" id="SSF56672">
    <property type="entry name" value="DNA/RNA polymerases"/>
    <property type="match status" value="1"/>
</dbReference>
<dbReference type="InterPro" id="IPR050951">
    <property type="entry name" value="Retrovirus_Pol_polyprotein"/>
</dbReference>
<dbReference type="PANTHER" id="PTHR37984">
    <property type="entry name" value="PROTEIN CBG26694"/>
    <property type="match status" value="1"/>
</dbReference>
<evidence type="ECO:0000313" key="11">
    <source>
        <dbReference type="Proteomes" id="UP000257109"/>
    </source>
</evidence>
<keyword evidence="3" id="KW-0540">Nuclease</keyword>
<dbReference type="Pfam" id="PF17919">
    <property type="entry name" value="RT_RNaseH_2"/>
    <property type="match status" value="1"/>
</dbReference>
<evidence type="ECO:0000256" key="3">
    <source>
        <dbReference type="ARBA" id="ARBA00022722"/>
    </source>
</evidence>
<comment type="caution">
    <text evidence="10">The sequence shown here is derived from an EMBL/GenBank/DDBJ whole genome shotgun (WGS) entry which is preliminary data.</text>
</comment>
<dbReference type="InterPro" id="IPR036397">
    <property type="entry name" value="RNaseH_sf"/>
</dbReference>
<feature type="domain" description="Reverse transcriptase RNase H-like" evidence="8">
    <location>
        <begin position="165"/>
        <end position="218"/>
    </location>
</feature>
<dbReference type="AlphaFoldDB" id="A0A371G699"/>
<dbReference type="InterPro" id="IPR041373">
    <property type="entry name" value="RT_RNaseH"/>
</dbReference>
<accession>A0A371G699</accession>
<evidence type="ECO:0000256" key="2">
    <source>
        <dbReference type="ARBA" id="ARBA00022695"/>
    </source>
</evidence>
<dbReference type="InterPro" id="IPR012337">
    <property type="entry name" value="RNaseH-like_sf"/>
</dbReference>
<keyword evidence="1" id="KW-0808">Transferase</keyword>
<keyword evidence="11" id="KW-1185">Reference proteome</keyword>
<keyword evidence="4" id="KW-0255">Endonuclease</keyword>
<keyword evidence="5" id="KW-0378">Hydrolase</keyword>
<dbReference type="InterPro" id="IPR041577">
    <property type="entry name" value="RT_RNaseH_2"/>
</dbReference>
<organism evidence="10 11">
    <name type="scientific">Mucuna pruriens</name>
    <name type="common">Velvet bean</name>
    <name type="synonym">Dolichos pruriens</name>
    <dbReference type="NCBI Taxonomy" id="157652"/>
    <lineage>
        <taxon>Eukaryota</taxon>
        <taxon>Viridiplantae</taxon>
        <taxon>Streptophyta</taxon>
        <taxon>Embryophyta</taxon>
        <taxon>Tracheophyta</taxon>
        <taxon>Spermatophyta</taxon>
        <taxon>Magnoliopsida</taxon>
        <taxon>eudicotyledons</taxon>
        <taxon>Gunneridae</taxon>
        <taxon>Pentapetalae</taxon>
        <taxon>rosids</taxon>
        <taxon>fabids</taxon>
        <taxon>Fabales</taxon>
        <taxon>Fabaceae</taxon>
        <taxon>Papilionoideae</taxon>
        <taxon>50 kb inversion clade</taxon>
        <taxon>NPAAA clade</taxon>
        <taxon>indigoferoid/millettioid clade</taxon>
        <taxon>Phaseoleae</taxon>
        <taxon>Mucuna</taxon>
    </lineage>
</organism>
<feature type="domain" description="Reverse transcriptase/retrotransposon-derived protein RNase H-like" evidence="9">
    <location>
        <begin position="118"/>
        <end position="161"/>
    </location>
</feature>
<dbReference type="InterPro" id="IPR043502">
    <property type="entry name" value="DNA/RNA_pol_sf"/>
</dbReference>
<reference evidence="10" key="1">
    <citation type="submission" date="2018-05" db="EMBL/GenBank/DDBJ databases">
        <title>Draft genome of Mucuna pruriens seed.</title>
        <authorList>
            <person name="Nnadi N.E."/>
            <person name="Vos R."/>
            <person name="Hasami M.H."/>
            <person name="Devisetty U.K."/>
            <person name="Aguiy J.C."/>
        </authorList>
    </citation>
    <scope>NUCLEOTIDE SEQUENCE [LARGE SCALE GENOMIC DNA]</scope>
    <source>
        <strain evidence="10">JCA_2017</strain>
    </source>
</reference>
<evidence type="ECO:0000256" key="6">
    <source>
        <dbReference type="ARBA" id="ARBA00022918"/>
    </source>
</evidence>
<dbReference type="GO" id="GO:0003676">
    <property type="term" value="F:nucleic acid binding"/>
    <property type="evidence" value="ECO:0007669"/>
    <property type="project" value="InterPro"/>
</dbReference>
<protein>
    <submittedName>
        <fullName evidence="10">Retrovirus-related Pol polyprotein</fullName>
    </submittedName>
</protein>
<keyword evidence="2" id="KW-0548">Nucleotidyltransferase</keyword>
<evidence type="ECO:0000256" key="5">
    <source>
        <dbReference type="ARBA" id="ARBA00022801"/>
    </source>
</evidence>
<feature type="non-terminal residue" evidence="10">
    <location>
        <position position="1"/>
    </location>
</feature>
<dbReference type="GO" id="GO:0016787">
    <property type="term" value="F:hydrolase activity"/>
    <property type="evidence" value="ECO:0007669"/>
    <property type="project" value="UniProtKB-KW"/>
</dbReference>
<evidence type="ECO:0000256" key="1">
    <source>
        <dbReference type="ARBA" id="ARBA00022679"/>
    </source>
</evidence>
<dbReference type="GO" id="GO:0004519">
    <property type="term" value="F:endonuclease activity"/>
    <property type="evidence" value="ECO:0007669"/>
    <property type="project" value="UniProtKB-KW"/>
</dbReference>